<dbReference type="InterPro" id="IPR051464">
    <property type="entry name" value="Peptidase_M42_aminopept"/>
</dbReference>
<protein>
    <submittedName>
        <fullName evidence="7">M20/M25/M40 family metallo-hydrolase</fullName>
    </submittedName>
</protein>
<comment type="similarity">
    <text evidence="1">Belongs to the peptidase M42 family.</text>
</comment>
<organism evidence="7 8">
    <name type="scientific">Vreelandella rituensis</name>
    <dbReference type="NCBI Taxonomy" id="2282306"/>
    <lineage>
        <taxon>Bacteria</taxon>
        <taxon>Pseudomonadati</taxon>
        <taxon>Pseudomonadota</taxon>
        <taxon>Gammaproteobacteria</taxon>
        <taxon>Oceanospirillales</taxon>
        <taxon>Halomonadaceae</taxon>
        <taxon>Vreelandella</taxon>
    </lineage>
</organism>
<dbReference type="GO" id="GO:0046872">
    <property type="term" value="F:metal ion binding"/>
    <property type="evidence" value="ECO:0007669"/>
    <property type="project" value="UniProtKB-KW"/>
</dbReference>
<evidence type="ECO:0000256" key="2">
    <source>
        <dbReference type="ARBA" id="ARBA00022438"/>
    </source>
</evidence>
<dbReference type="OrthoDB" id="9772053at2"/>
<dbReference type="InterPro" id="IPR008007">
    <property type="entry name" value="Peptidase_M42"/>
</dbReference>
<dbReference type="PANTHER" id="PTHR32481:SF0">
    <property type="entry name" value="AMINOPEPTIDASE YPDE-RELATED"/>
    <property type="match status" value="1"/>
</dbReference>
<feature type="region of interest" description="Disordered" evidence="6">
    <location>
        <begin position="394"/>
        <end position="426"/>
    </location>
</feature>
<dbReference type="GO" id="GO:0004177">
    <property type="term" value="F:aminopeptidase activity"/>
    <property type="evidence" value="ECO:0007669"/>
    <property type="project" value="UniProtKB-KW"/>
</dbReference>
<proteinExistence type="inferred from homology"/>
<comment type="caution">
    <text evidence="7">The sequence shown here is derived from an EMBL/GenBank/DDBJ whole genome shotgun (WGS) entry which is preliminary data.</text>
</comment>
<accession>A0A368U017</accession>
<dbReference type="Pfam" id="PF05343">
    <property type="entry name" value="Peptidase_M42"/>
    <property type="match status" value="1"/>
</dbReference>
<sequence>MSEVKKPWTQPMPKQQFSLMRSILDAPSPVGLEGAMTYGVLKPYFETFAPKDWHMHQYKGSAGVVLDTHPGRDDLFKVMLIGHADKIRMQVRSIGDDGKIWINTDSFLPTVLIGHEVKLFSEDPEQPGSYRVIEGGTVEALGAIHFADPSVRAGDKGIKKEQIYLDLQIHGENKKQQILNLGVRPGDSIILDRPIRPGFSPDTFYGAYLDNGLGCFVTTEVARLIAEAGGTQQVRVLFAVASYEEIGRFGSRVLAGELRPDVVIGVDVNHDYVAAPGIGDKRMQPLEMGKGFTMAVGAIASEQLNRIIETTAKKHDIPMQRDMVGPDTGTDGMAGVLAAVDCAATSIGFPIRNMHTISETGNTQDVLAAVHALTYTLQALDALPDLQREFLDNHPRLDQAGTLQHQGSAKPEKDEVDTAETKPPSA</sequence>
<evidence type="ECO:0000256" key="4">
    <source>
        <dbReference type="ARBA" id="ARBA00022723"/>
    </source>
</evidence>
<evidence type="ECO:0000256" key="6">
    <source>
        <dbReference type="SAM" id="MobiDB-lite"/>
    </source>
</evidence>
<name>A0A368U017_9GAMM</name>
<dbReference type="AlphaFoldDB" id="A0A368U017"/>
<evidence type="ECO:0000313" key="8">
    <source>
        <dbReference type="Proteomes" id="UP000253204"/>
    </source>
</evidence>
<keyword evidence="8" id="KW-1185">Reference proteome</keyword>
<dbReference type="PANTHER" id="PTHR32481">
    <property type="entry name" value="AMINOPEPTIDASE"/>
    <property type="match status" value="1"/>
</dbReference>
<dbReference type="InterPro" id="IPR023367">
    <property type="entry name" value="Peptidase_M42_dom2"/>
</dbReference>
<dbReference type="Proteomes" id="UP000253204">
    <property type="component" value="Unassembled WGS sequence"/>
</dbReference>
<dbReference type="GO" id="GO:0006508">
    <property type="term" value="P:proteolysis"/>
    <property type="evidence" value="ECO:0007669"/>
    <property type="project" value="UniProtKB-KW"/>
</dbReference>
<evidence type="ECO:0000256" key="3">
    <source>
        <dbReference type="ARBA" id="ARBA00022670"/>
    </source>
</evidence>
<reference evidence="7 8" key="1">
    <citation type="submission" date="2018-07" db="EMBL/GenBank/DDBJ databases">
        <title>Halomonas rutogse sp. nov., isolated from Lake TangqianCo on Tibetan Plateau.</title>
        <authorList>
            <person name="Lu H."/>
            <person name="Xing P."/>
            <person name="Wu Q."/>
        </authorList>
    </citation>
    <scope>NUCLEOTIDE SEQUENCE [LARGE SCALE GENOMIC DNA]</scope>
    <source>
        <strain evidence="7 8">TQ8S</strain>
    </source>
</reference>
<dbReference type="SUPFAM" id="SSF101821">
    <property type="entry name" value="Aminopeptidase/glucanase lid domain"/>
    <property type="match status" value="1"/>
</dbReference>
<keyword evidence="2" id="KW-0031">Aminopeptidase</keyword>
<dbReference type="EMBL" id="QPIJ01000026">
    <property type="protein sequence ID" value="RCV90348.1"/>
    <property type="molecule type" value="Genomic_DNA"/>
</dbReference>
<dbReference type="SUPFAM" id="SSF53187">
    <property type="entry name" value="Zn-dependent exopeptidases"/>
    <property type="match status" value="1"/>
</dbReference>
<keyword evidence="3" id="KW-0645">Protease</keyword>
<gene>
    <name evidence="7" type="ORF">DU506_11605</name>
</gene>
<keyword evidence="5 7" id="KW-0378">Hydrolase</keyword>
<dbReference type="Gene3D" id="2.40.30.40">
    <property type="entry name" value="Peptidase M42, domain 2"/>
    <property type="match status" value="1"/>
</dbReference>
<evidence type="ECO:0000256" key="1">
    <source>
        <dbReference type="ARBA" id="ARBA00006272"/>
    </source>
</evidence>
<evidence type="ECO:0000256" key="5">
    <source>
        <dbReference type="ARBA" id="ARBA00022801"/>
    </source>
</evidence>
<keyword evidence="4" id="KW-0479">Metal-binding</keyword>
<dbReference type="RefSeq" id="WP_114487093.1">
    <property type="nucleotide sequence ID" value="NZ_CBCSHM010000046.1"/>
</dbReference>
<evidence type="ECO:0000313" key="7">
    <source>
        <dbReference type="EMBL" id="RCV90348.1"/>
    </source>
</evidence>
<dbReference type="Gene3D" id="3.40.630.10">
    <property type="entry name" value="Zn peptidases"/>
    <property type="match status" value="1"/>
</dbReference>